<evidence type="ECO:0008006" key="4">
    <source>
        <dbReference type="Google" id="ProtNLM"/>
    </source>
</evidence>
<evidence type="ECO:0000313" key="3">
    <source>
        <dbReference type="Proteomes" id="UP000242175"/>
    </source>
</evidence>
<dbReference type="KEGG" id="pmai:CF386_08080"/>
<protein>
    <recommendedName>
        <fullName evidence="4">EexN family lipoprotein</fullName>
    </recommendedName>
</protein>
<dbReference type="EMBL" id="CP022356">
    <property type="protein sequence ID" value="ASK79017.1"/>
    <property type="molecule type" value="Genomic_DNA"/>
</dbReference>
<organism evidence="2 3">
    <name type="scientific">Paraphotobacterium marinum</name>
    <dbReference type="NCBI Taxonomy" id="1755811"/>
    <lineage>
        <taxon>Bacteria</taxon>
        <taxon>Pseudomonadati</taxon>
        <taxon>Pseudomonadota</taxon>
        <taxon>Gammaproteobacteria</taxon>
        <taxon>Vibrionales</taxon>
        <taxon>Vibrionaceae</taxon>
        <taxon>Paraphotobacterium</taxon>
    </lineage>
</organism>
<accession>A0A220VF84</accession>
<keyword evidence="1" id="KW-0732">Signal</keyword>
<feature type="chain" id="PRO_5013301881" description="EexN family lipoprotein" evidence="1">
    <location>
        <begin position="26"/>
        <end position="90"/>
    </location>
</feature>
<evidence type="ECO:0000256" key="1">
    <source>
        <dbReference type="SAM" id="SignalP"/>
    </source>
</evidence>
<keyword evidence="3" id="KW-1185">Reference proteome</keyword>
<evidence type="ECO:0000313" key="2">
    <source>
        <dbReference type="EMBL" id="ASK79017.1"/>
    </source>
</evidence>
<feature type="signal peptide" evidence="1">
    <location>
        <begin position="1"/>
        <end position="25"/>
    </location>
</feature>
<dbReference type="NCBIfam" id="NF033894">
    <property type="entry name" value="Eex_IncN"/>
    <property type="match status" value="1"/>
</dbReference>
<name>A0A220VF84_9GAMM</name>
<gene>
    <name evidence="2" type="ORF">CF386_08080</name>
</gene>
<dbReference type="AlphaFoldDB" id="A0A220VF84"/>
<dbReference type="InterPro" id="IPR047937">
    <property type="entry name" value="Eex_IncN-like"/>
</dbReference>
<sequence length="90" mass="10530">MKMMNKIKFAVFSFFLLMLTGCSKSVDYYMKHPDEARSKAETCRWKHNDSSECVNALTAVKKLDQKTFNDFFGEIFDDGDKDKNKQKNKD</sequence>
<proteinExistence type="predicted"/>
<reference evidence="2 3" key="1">
    <citation type="journal article" date="2016" name="Int. J. Syst. Evol. Microbiol.">
        <title>Paraphotobacterium marinum gen. nov., sp. nov., a member of the family Vibrionaceae, isolated from surface seawater.</title>
        <authorList>
            <person name="Huang Z."/>
            <person name="Dong C."/>
            <person name="Shao Z."/>
        </authorList>
    </citation>
    <scope>NUCLEOTIDE SEQUENCE [LARGE SCALE GENOMIC DNA]</scope>
    <source>
        <strain evidence="2 3">NSCS20N07D</strain>
    </source>
</reference>
<dbReference type="PROSITE" id="PS51257">
    <property type="entry name" value="PROKAR_LIPOPROTEIN"/>
    <property type="match status" value="1"/>
</dbReference>
<dbReference type="Proteomes" id="UP000242175">
    <property type="component" value="Chromosome small"/>
</dbReference>